<protein>
    <submittedName>
        <fullName evidence="1">Uncharacterized protein</fullName>
    </submittedName>
</protein>
<dbReference type="EMBL" id="MF782455">
    <property type="protein sequence ID" value="ATZ81121.1"/>
    <property type="molecule type" value="Genomic_DNA"/>
</dbReference>
<dbReference type="Proteomes" id="UP000240325">
    <property type="component" value="Segment"/>
</dbReference>
<evidence type="ECO:0000313" key="2">
    <source>
        <dbReference type="Proteomes" id="UP000240325"/>
    </source>
</evidence>
<reference evidence="1" key="1">
    <citation type="journal article" date="2017" name="Elife">
        <title>The kinetoplastid-infecting Bodo saltans virus (BsV), a window into the most abundant giant viruses in the sea.</title>
        <authorList>
            <person name="Deeg C.M."/>
            <person name="Chow C.-E.T."/>
            <person name="Suttle C.A."/>
        </authorList>
    </citation>
    <scope>NUCLEOTIDE SEQUENCE</scope>
    <source>
        <strain evidence="1">NG1</strain>
    </source>
</reference>
<sequence length="252" mass="30147">MYSEANPISTLKTYNEFMVLLTQDKSYDPCDGYYCNSTRMIYDAITYVFARDFSEQDKFTLINTIIDHPKFNPNYKRSSHPMISKCLKLEKSENVRRYFFNKITNHDDIDKWHYGNQQNCTPQFNFRENINYNYYASNKHGIMDIHVCICSKIPDAEKEYYLTIIIKNMNNVTVRDDDDKFSPIDYCTNKYLFETEKGRQNIINLITNHHAFHYSRKKVHPYNGEYISLLEYCILKKDDYLADKIMHKLSHL</sequence>
<evidence type="ECO:0000313" key="1">
    <source>
        <dbReference type="EMBL" id="ATZ81121.1"/>
    </source>
</evidence>
<proteinExistence type="predicted"/>
<gene>
    <name evidence="1" type="ORF">BMW23_1077</name>
</gene>
<keyword evidence="2" id="KW-1185">Reference proteome</keyword>
<organism evidence="1">
    <name type="scientific">Bodo saltans virus</name>
    <dbReference type="NCBI Taxonomy" id="2024608"/>
    <lineage>
        <taxon>Viruses</taxon>
        <taxon>Varidnaviria</taxon>
        <taxon>Bamfordvirae</taxon>
        <taxon>Nucleocytoviricota</taxon>
        <taxon>Megaviricetes</taxon>
        <taxon>Imitervirales</taxon>
        <taxon>Mimiviridae</taxon>
        <taxon>Klosneuvirinae</taxon>
        <taxon>Theiavirus</taxon>
        <taxon>Theiavirus salishense</taxon>
    </lineage>
</organism>
<name>A0A2H4UW15_9VIRU</name>
<accession>A0A2H4UW15</accession>